<dbReference type="HOGENOM" id="CLU_1602983_0_0_1"/>
<keyword evidence="2" id="KW-1185">Reference proteome</keyword>
<evidence type="ECO:0000313" key="1">
    <source>
        <dbReference type="EMBL" id="KDQ51211.1"/>
    </source>
</evidence>
<gene>
    <name evidence="1" type="ORF">JAAARDRAFT_62629</name>
</gene>
<organism evidence="1 2">
    <name type="scientific">Jaapia argillacea MUCL 33604</name>
    <dbReference type="NCBI Taxonomy" id="933084"/>
    <lineage>
        <taxon>Eukaryota</taxon>
        <taxon>Fungi</taxon>
        <taxon>Dikarya</taxon>
        <taxon>Basidiomycota</taxon>
        <taxon>Agaricomycotina</taxon>
        <taxon>Agaricomycetes</taxon>
        <taxon>Agaricomycetidae</taxon>
        <taxon>Jaapiales</taxon>
        <taxon>Jaapiaceae</taxon>
        <taxon>Jaapia</taxon>
    </lineage>
</organism>
<reference evidence="2" key="1">
    <citation type="journal article" date="2014" name="Proc. Natl. Acad. Sci. U.S.A.">
        <title>Extensive sampling of basidiomycete genomes demonstrates inadequacy of the white-rot/brown-rot paradigm for wood decay fungi.</title>
        <authorList>
            <person name="Riley R."/>
            <person name="Salamov A.A."/>
            <person name="Brown D.W."/>
            <person name="Nagy L.G."/>
            <person name="Floudas D."/>
            <person name="Held B.W."/>
            <person name="Levasseur A."/>
            <person name="Lombard V."/>
            <person name="Morin E."/>
            <person name="Otillar R."/>
            <person name="Lindquist E.A."/>
            <person name="Sun H."/>
            <person name="LaButti K.M."/>
            <person name="Schmutz J."/>
            <person name="Jabbour D."/>
            <person name="Luo H."/>
            <person name="Baker S.E."/>
            <person name="Pisabarro A.G."/>
            <person name="Walton J.D."/>
            <person name="Blanchette R.A."/>
            <person name="Henrissat B."/>
            <person name="Martin F."/>
            <person name="Cullen D."/>
            <person name="Hibbett D.S."/>
            <person name="Grigoriev I.V."/>
        </authorList>
    </citation>
    <scope>NUCLEOTIDE SEQUENCE [LARGE SCALE GENOMIC DNA]</scope>
    <source>
        <strain evidence="2">MUCL 33604</strain>
    </source>
</reference>
<accession>A0A067PL73</accession>
<name>A0A067PL73_9AGAM</name>
<dbReference type="Proteomes" id="UP000027265">
    <property type="component" value="Unassembled WGS sequence"/>
</dbReference>
<evidence type="ECO:0000313" key="2">
    <source>
        <dbReference type="Proteomes" id="UP000027265"/>
    </source>
</evidence>
<protein>
    <submittedName>
        <fullName evidence="1">Uncharacterized protein</fullName>
    </submittedName>
</protein>
<proteinExistence type="predicted"/>
<dbReference type="AlphaFoldDB" id="A0A067PL73"/>
<sequence length="166" mass="18447">MSPRKVTGLNLVTCYSRTVGSGMESECGSESALGVSAFLVSPRHLPPPRTVLHSDKSLCQHINTLSHPSRLTPLATYLSLTQSRCSQRRKTLRARIYAIDRENAGNSSREGEILDSTFGRILSYYEFGTRQVGFVGAMRWNLGCSDRVDGCENVLSMRRDRMGSRT</sequence>
<dbReference type="EMBL" id="KL197750">
    <property type="protein sequence ID" value="KDQ51211.1"/>
    <property type="molecule type" value="Genomic_DNA"/>
</dbReference>
<dbReference type="InParanoid" id="A0A067PL73"/>